<dbReference type="GO" id="GO:0006351">
    <property type="term" value="P:DNA-templated transcription"/>
    <property type="evidence" value="ECO:0007669"/>
    <property type="project" value="InterPro"/>
</dbReference>
<dbReference type="SMART" id="SM00066">
    <property type="entry name" value="GAL4"/>
    <property type="match status" value="1"/>
</dbReference>
<dbReference type="SUPFAM" id="SSF57701">
    <property type="entry name" value="Zn2/Cys6 DNA-binding domain"/>
    <property type="match status" value="1"/>
</dbReference>
<evidence type="ECO:0000256" key="5">
    <source>
        <dbReference type="ARBA" id="ARBA00023159"/>
    </source>
</evidence>
<feature type="compositionally biased region" description="Low complexity" evidence="9">
    <location>
        <begin position="290"/>
        <end position="306"/>
    </location>
</feature>
<feature type="region of interest" description="Disordered" evidence="9">
    <location>
        <begin position="135"/>
        <end position="231"/>
    </location>
</feature>
<evidence type="ECO:0000256" key="1">
    <source>
        <dbReference type="ARBA" id="ARBA00022723"/>
    </source>
</evidence>
<dbReference type="Pfam" id="PF04082">
    <property type="entry name" value="Fungal_trans"/>
    <property type="match status" value="1"/>
</dbReference>
<dbReference type="OrthoDB" id="5365785at2759"/>
<dbReference type="EMBL" id="ML121532">
    <property type="protein sequence ID" value="RPB27234.1"/>
    <property type="molecule type" value="Genomic_DNA"/>
</dbReference>
<name>A0A3N4LWE8_9PEZI</name>
<dbReference type="GO" id="GO:0003677">
    <property type="term" value="F:DNA binding"/>
    <property type="evidence" value="ECO:0007669"/>
    <property type="project" value="UniProtKB-KW"/>
</dbReference>
<sequence length="931" mass="101860">MHQYSQAFAPLPSSNMGGPSPTMEHTMKLKTSKSRHHPYDAQRNGMNINAASSGAGSSPSQSGTPGPIRRRISRACDQCNQLRTKCDGKLPCQHCIDFTLKCEYARERKKRGKASRKDIQAAAAAAAAAAQVGSVSASCSSTTSTSPTGTTRALNGASRTELPLPPVPGSVREGSTASSSTRTSIGDIHDINNGQIHHHHIHQHHHHHIPTPDSSSHLQMHHQQNIPHDGMSMGYDRMSSFQHQMQSPNTVVGRPRMLPQPMHTSSNNGPNGYGGEYAILSPHHQTHPMGSLPPSAPSPLSNLLGNSPDAGSPSWLSVPSPPQPILSSNVGVRYPVLLPLLPHINSIIPAMLACDLLDLYFTNPSTAFFQPASPYVLTHIFRKRSFLHPTSPRPTSPALLCAMLWVAAQTCDATFLTAPPSARGRVCQRLLELCIRLLRPLVHVNIGSSQHSYSADNETGGMGVGLGGLGVGGGSGREGVGAAGTLDDVLTYIHLGIVLSTSEFKTASLRWWNTAWALARELRLNRELPPPEMELAPEQEEENHHSPADSDSGSNYHPTAAVSEEEKEERRRTWWLLYIMDRHLALCYNRPLALLDIECENLYLPIDEVSWQNGDFYPEPHAQHMYQHGSPSAMVLPGINNRQRTTGPTFEIIGSGLFDYFLPLMTILGEVVDLHHARNRPRFGVPSNVGLGSALGTATPGNEFEQRMNEIANHLDAYELSLHNYETVNCTSDSSLNRATSPTATASQPAKQAHGMSEAEMQNRVVLSYGTHVMHVLHILLVGKWDPVSMLDDNDLWISSPEFLSATAHAVSAAEAISNIVKYDPDLSFMPYFFGIYLLQGSFLLLLIADKLQGEASEAVITACETIVRAHEVCVVTLNTEYQRNLQKVMRSALSQVRGRGLPEDMEEQKLRRREVLQLYRWCGDGTGLAL</sequence>
<keyword evidence="2" id="KW-0862">Zinc</keyword>
<evidence type="ECO:0000256" key="6">
    <source>
        <dbReference type="ARBA" id="ARBA00023163"/>
    </source>
</evidence>
<dbReference type="PANTHER" id="PTHR47663:SF1">
    <property type="entry name" value="XYLANOLYTIC TRANSCRIPTIONAL ACTIVATOR XLNR-RELATED"/>
    <property type="match status" value="1"/>
</dbReference>
<dbReference type="GO" id="GO:0008270">
    <property type="term" value="F:zinc ion binding"/>
    <property type="evidence" value="ECO:0007669"/>
    <property type="project" value="InterPro"/>
</dbReference>
<keyword evidence="1" id="KW-0479">Metal-binding</keyword>
<dbReference type="Pfam" id="PF00172">
    <property type="entry name" value="Zn_clus"/>
    <property type="match status" value="1"/>
</dbReference>
<protein>
    <recommendedName>
        <fullName evidence="10">Zn(2)-C6 fungal-type domain-containing protein</fullName>
    </recommendedName>
</protein>
<feature type="region of interest" description="Disordered" evidence="9">
    <location>
        <begin position="1"/>
        <end position="69"/>
    </location>
</feature>
<feature type="compositionally biased region" description="Polar residues" evidence="9">
    <location>
        <begin position="212"/>
        <end position="226"/>
    </location>
</feature>
<feature type="compositionally biased region" description="Low complexity" evidence="9">
    <location>
        <begin position="739"/>
        <end position="750"/>
    </location>
</feature>
<feature type="compositionally biased region" description="Low complexity" evidence="9">
    <location>
        <begin position="50"/>
        <end position="67"/>
    </location>
</feature>
<dbReference type="InterPro" id="IPR036864">
    <property type="entry name" value="Zn2-C6_fun-type_DNA-bd_sf"/>
</dbReference>
<organism evidence="11 12">
    <name type="scientific">Terfezia boudieri ATCC MYA-4762</name>
    <dbReference type="NCBI Taxonomy" id="1051890"/>
    <lineage>
        <taxon>Eukaryota</taxon>
        <taxon>Fungi</taxon>
        <taxon>Dikarya</taxon>
        <taxon>Ascomycota</taxon>
        <taxon>Pezizomycotina</taxon>
        <taxon>Pezizomycetes</taxon>
        <taxon>Pezizales</taxon>
        <taxon>Pezizaceae</taxon>
        <taxon>Terfezia</taxon>
    </lineage>
</organism>
<evidence type="ECO:0000313" key="12">
    <source>
        <dbReference type="Proteomes" id="UP000267821"/>
    </source>
</evidence>
<dbReference type="SMART" id="SM00906">
    <property type="entry name" value="Fungal_trans"/>
    <property type="match status" value="1"/>
</dbReference>
<dbReference type="CDD" id="cd12148">
    <property type="entry name" value="fungal_TF_MHR"/>
    <property type="match status" value="1"/>
</dbReference>
<dbReference type="FunFam" id="4.10.240.10:FF:000004">
    <property type="entry name" value="Xylanolytic transcriptional activator XlnR"/>
    <property type="match status" value="1"/>
</dbReference>
<keyword evidence="3" id="KW-0805">Transcription regulation</keyword>
<reference evidence="11 12" key="1">
    <citation type="journal article" date="2018" name="Nat. Ecol. Evol.">
        <title>Pezizomycetes genomes reveal the molecular basis of ectomycorrhizal truffle lifestyle.</title>
        <authorList>
            <person name="Murat C."/>
            <person name="Payen T."/>
            <person name="Noel B."/>
            <person name="Kuo A."/>
            <person name="Morin E."/>
            <person name="Chen J."/>
            <person name="Kohler A."/>
            <person name="Krizsan K."/>
            <person name="Balestrini R."/>
            <person name="Da Silva C."/>
            <person name="Montanini B."/>
            <person name="Hainaut M."/>
            <person name="Levati E."/>
            <person name="Barry K.W."/>
            <person name="Belfiori B."/>
            <person name="Cichocki N."/>
            <person name="Clum A."/>
            <person name="Dockter R.B."/>
            <person name="Fauchery L."/>
            <person name="Guy J."/>
            <person name="Iotti M."/>
            <person name="Le Tacon F."/>
            <person name="Lindquist E.A."/>
            <person name="Lipzen A."/>
            <person name="Malagnac F."/>
            <person name="Mello A."/>
            <person name="Molinier V."/>
            <person name="Miyauchi S."/>
            <person name="Poulain J."/>
            <person name="Riccioni C."/>
            <person name="Rubini A."/>
            <person name="Sitrit Y."/>
            <person name="Splivallo R."/>
            <person name="Traeger S."/>
            <person name="Wang M."/>
            <person name="Zifcakova L."/>
            <person name="Wipf D."/>
            <person name="Zambonelli A."/>
            <person name="Paolocci F."/>
            <person name="Nowrousian M."/>
            <person name="Ottonello S."/>
            <person name="Baldrian P."/>
            <person name="Spatafora J.W."/>
            <person name="Henrissat B."/>
            <person name="Nagy L.G."/>
            <person name="Aury J.M."/>
            <person name="Wincker P."/>
            <person name="Grigoriev I.V."/>
            <person name="Bonfante P."/>
            <person name="Martin F.M."/>
        </authorList>
    </citation>
    <scope>NUCLEOTIDE SEQUENCE [LARGE SCALE GENOMIC DNA]</scope>
    <source>
        <strain evidence="11 12">ATCC MYA-4762</strain>
    </source>
</reference>
<keyword evidence="4" id="KW-0238">DNA-binding</keyword>
<keyword evidence="5" id="KW-0010">Activator</keyword>
<evidence type="ECO:0000313" key="11">
    <source>
        <dbReference type="EMBL" id="RPB27234.1"/>
    </source>
</evidence>
<keyword evidence="7" id="KW-0539">Nucleus</keyword>
<dbReference type="InParanoid" id="A0A3N4LWE8"/>
<feature type="region of interest" description="Disordered" evidence="9">
    <location>
        <begin position="280"/>
        <end position="306"/>
    </location>
</feature>
<feature type="compositionally biased region" description="Polar residues" evidence="9">
    <location>
        <begin position="1"/>
        <end position="17"/>
    </location>
</feature>
<feature type="region of interest" description="Disordered" evidence="9">
    <location>
        <begin position="535"/>
        <end position="564"/>
    </location>
</feature>
<feature type="compositionally biased region" description="Polar residues" evidence="9">
    <location>
        <begin position="173"/>
        <end position="184"/>
    </location>
</feature>
<evidence type="ECO:0000256" key="4">
    <source>
        <dbReference type="ARBA" id="ARBA00023125"/>
    </source>
</evidence>
<dbReference type="AlphaFoldDB" id="A0A3N4LWE8"/>
<dbReference type="GO" id="GO:0000981">
    <property type="term" value="F:DNA-binding transcription factor activity, RNA polymerase II-specific"/>
    <property type="evidence" value="ECO:0007669"/>
    <property type="project" value="InterPro"/>
</dbReference>
<dbReference type="Gene3D" id="4.10.240.10">
    <property type="entry name" value="Zn(2)-C6 fungal-type DNA-binding domain"/>
    <property type="match status" value="1"/>
</dbReference>
<dbReference type="PANTHER" id="PTHR47663">
    <property type="entry name" value="XYLANOLYTIC TRANSCRIPTIONAL ACTIVATOR XLNR-RELATED"/>
    <property type="match status" value="1"/>
</dbReference>
<evidence type="ECO:0000256" key="8">
    <source>
        <dbReference type="ARBA" id="ARBA00037990"/>
    </source>
</evidence>
<proteinExistence type="inferred from homology"/>
<feature type="region of interest" description="Disordered" evidence="9">
    <location>
        <begin position="733"/>
        <end position="755"/>
    </location>
</feature>
<keyword evidence="6" id="KW-0804">Transcription</keyword>
<evidence type="ECO:0000256" key="9">
    <source>
        <dbReference type="SAM" id="MobiDB-lite"/>
    </source>
</evidence>
<feature type="compositionally biased region" description="Low complexity" evidence="9">
    <location>
        <begin position="135"/>
        <end position="153"/>
    </location>
</feature>
<evidence type="ECO:0000256" key="3">
    <source>
        <dbReference type="ARBA" id="ARBA00023015"/>
    </source>
</evidence>
<comment type="similarity">
    <text evidence="8">Belongs to the xlnR/xlr1 family.</text>
</comment>
<dbReference type="InterPro" id="IPR007219">
    <property type="entry name" value="XnlR_reg_dom"/>
</dbReference>
<feature type="domain" description="Zn(2)-C6 fungal-type" evidence="10">
    <location>
        <begin position="75"/>
        <end position="104"/>
    </location>
</feature>
<dbReference type="InterPro" id="IPR051439">
    <property type="entry name" value="XlnR/Xlr1"/>
</dbReference>
<dbReference type="CDD" id="cd00067">
    <property type="entry name" value="GAL4"/>
    <property type="match status" value="1"/>
</dbReference>
<evidence type="ECO:0000259" key="10">
    <source>
        <dbReference type="PROSITE" id="PS50048"/>
    </source>
</evidence>
<gene>
    <name evidence="11" type="ORF">L211DRAFT_780340</name>
</gene>
<keyword evidence="12" id="KW-1185">Reference proteome</keyword>
<evidence type="ECO:0000256" key="2">
    <source>
        <dbReference type="ARBA" id="ARBA00022833"/>
    </source>
</evidence>
<evidence type="ECO:0000256" key="7">
    <source>
        <dbReference type="ARBA" id="ARBA00023242"/>
    </source>
</evidence>
<dbReference type="Proteomes" id="UP000267821">
    <property type="component" value="Unassembled WGS sequence"/>
</dbReference>
<dbReference type="PROSITE" id="PS50048">
    <property type="entry name" value="ZN2_CY6_FUNGAL_2"/>
    <property type="match status" value="1"/>
</dbReference>
<accession>A0A3N4LWE8</accession>
<dbReference type="STRING" id="1051890.A0A3N4LWE8"/>
<dbReference type="InterPro" id="IPR001138">
    <property type="entry name" value="Zn2Cys6_DnaBD"/>
</dbReference>
<feature type="compositionally biased region" description="Basic residues" evidence="9">
    <location>
        <begin position="196"/>
        <end position="209"/>
    </location>
</feature>